<evidence type="ECO:0000256" key="3">
    <source>
        <dbReference type="ARBA" id="ARBA00022727"/>
    </source>
</evidence>
<evidence type="ECO:0000256" key="1">
    <source>
        <dbReference type="ARBA" id="ARBA00013247"/>
    </source>
</evidence>
<dbReference type="PANTHER" id="PTHR10210">
    <property type="entry name" value="RIBOSE-PHOSPHATE DIPHOSPHOKINASE FAMILY MEMBER"/>
    <property type="match status" value="1"/>
</dbReference>
<gene>
    <name evidence="9" type="ORF">CAL65_21635</name>
</gene>
<dbReference type="AlphaFoldDB" id="A0A3E0WFI5"/>
<comment type="caution">
    <text evidence="9">The sequence shown here is derived from an EMBL/GenBank/DDBJ whole genome shotgun (WGS) entry which is preliminary data.</text>
</comment>
<dbReference type="GO" id="GO:0006164">
    <property type="term" value="P:purine nucleotide biosynthetic process"/>
    <property type="evidence" value="ECO:0007669"/>
    <property type="project" value="TreeGrafter"/>
</dbReference>
<keyword evidence="5 9" id="KW-0418">Kinase</keyword>
<accession>A0A3E0WFI5</accession>
<dbReference type="GO" id="GO:0004749">
    <property type="term" value="F:ribose phosphate diphosphokinase activity"/>
    <property type="evidence" value="ECO:0007669"/>
    <property type="project" value="UniProtKB-EC"/>
</dbReference>
<dbReference type="Pfam" id="PF13793">
    <property type="entry name" value="Pribosyltran_N"/>
    <property type="match status" value="1"/>
</dbReference>
<dbReference type="RefSeq" id="WP_116303539.1">
    <property type="nucleotide sequence ID" value="NZ_NFZV01000023.1"/>
</dbReference>
<dbReference type="Proteomes" id="UP000256763">
    <property type="component" value="Unassembled WGS sequence"/>
</dbReference>
<dbReference type="InterPro" id="IPR029057">
    <property type="entry name" value="PRTase-like"/>
</dbReference>
<dbReference type="PANTHER" id="PTHR10210:SF32">
    <property type="entry name" value="RIBOSE-PHOSPHATE PYROPHOSPHOKINASE 2"/>
    <property type="match status" value="1"/>
</dbReference>
<feature type="domain" description="Ribose-phosphate pyrophosphokinase N-terminal" evidence="8">
    <location>
        <begin position="9"/>
        <end position="127"/>
    </location>
</feature>
<dbReference type="Pfam" id="PF14572">
    <property type="entry name" value="Pribosyl_synth"/>
    <property type="match status" value="1"/>
</dbReference>
<dbReference type="OrthoDB" id="324294at2"/>
<dbReference type="EMBL" id="NFZW01000042">
    <property type="protein sequence ID" value="RFA31690.1"/>
    <property type="molecule type" value="Genomic_DNA"/>
</dbReference>
<dbReference type="GO" id="GO:0000287">
    <property type="term" value="F:magnesium ion binding"/>
    <property type="evidence" value="ECO:0007669"/>
    <property type="project" value="InterPro"/>
</dbReference>
<organism evidence="9 10">
    <name type="scientific">Alkalilimnicola ehrlichii</name>
    <dbReference type="NCBI Taxonomy" id="351052"/>
    <lineage>
        <taxon>Bacteria</taxon>
        <taxon>Pseudomonadati</taxon>
        <taxon>Pseudomonadota</taxon>
        <taxon>Gammaproteobacteria</taxon>
        <taxon>Chromatiales</taxon>
        <taxon>Ectothiorhodospiraceae</taxon>
        <taxon>Alkalilimnicola</taxon>
    </lineage>
</organism>
<protein>
    <recommendedName>
        <fullName evidence="1">ribose-phosphate diphosphokinase</fullName>
        <ecNumber evidence="1">2.7.6.1</ecNumber>
    </recommendedName>
</protein>
<dbReference type="InterPro" id="IPR005946">
    <property type="entry name" value="Rib-P_diPkinase"/>
</dbReference>
<dbReference type="InterPro" id="IPR029099">
    <property type="entry name" value="Pribosyltran_N"/>
</dbReference>
<dbReference type="GO" id="GO:0016301">
    <property type="term" value="F:kinase activity"/>
    <property type="evidence" value="ECO:0007669"/>
    <property type="project" value="UniProtKB-KW"/>
</dbReference>
<evidence type="ECO:0000256" key="7">
    <source>
        <dbReference type="ARBA" id="ARBA00049535"/>
    </source>
</evidence>
<keyword evidence="10" id="KW-1185">Reference proteome</keyword>
<evidence type="ECO:0000256" key="4">
    <source>
        <dbReference type="ARBA" id="ARBA00022741"/>
    </source>
</evidence>
<keyword evidence="6" id="KW-0067">ATP-binding</keyword>
<evidence type="ECO:0000259" key="8">
    <source>
        <dbReference type="Pfam" id="PF13793"/>
    </source>
</evidence>
<dbReference type="SUPFAM" id="SSF53271">
    <property type="entry name" value="PRTase-like"/>
    <property type="match status" value="1"/>
</dbReference>
<keyword evidence="4" id="KW-0547">Nucleotide-binding</keyword>
<dbReference type="NCBIfam" id="TIGR01251">
    <property type="entry name" value="ribP_PPkin"/>
    <property type="match status" value="1"/>
</dbReference>
<evidence type="ECO:0000313" key="10">
    <source>
        <dbReference type="Proteomes" id="UP000256763"/>
    </source>
</evidence>
<proteinExistence type="predicted"/>
<dbReference type="GO" id="GO:0002189">
    <property type="term" value="C:ribose phosphate diphosphokinase complex"/>
    <property type="evidence" value="ECO:0007669"/>
    <property type="project" value="TreeGrafter"/>
</dbReference>
<reference evidence="10" key="1">
    <citation type="submission" date="2017-05" db="EMBL/GenBank/DDBJ databases">
        <authorList>
            <person name="Sharma S."/>
            <person name="Sidhu C."/>
            <person name="Pinnaka A.K."/>
        </authorList>
    </citation>
    <scope>NUCLEOTIDE SEQUENCE [LARGE SCALE GENOMIC DNA]</scope>
    <source>
        <strain evidence="10">AK93</strain>
    </source>
</reference>
<keyword evidence="2" id="KW-0808">Transferase</keyword>
<dbReference type="EC" id="2.7.6.1" evidence="1"/>
<evidence type="ECO:0000256" key="2">
    <source>
        <dbReference type="ARBA" id="ARBA00022679"/>
    </source>
</evidence>
<dbReference type="InterPro" id="IPR000836">
    <property type="entry name" value="PRTase_dom"/>
</dbReference>
<evidence type="ECO:0000256" key="5">
    <source>
        <dbReference type="ARBA" id="ARBA00022777"/>
    </source>
</evidence>
<evidence type="ECO:0000313" key="9">
    <source>
        <dbReference type="EMBL" id="RFA31690.1"/>
    </source>
</evidence>
<dbReference type="SMART" id="SM01400">
    <property type="entry name" value="Pribosyltran_N"/>
    <property type="match status" value="1"/>
</dbReference>
<dbReference type="GO" id="GO:0006015">
    <property type="term" value="P:5-phosphoribose 1-diphosphate biosynthetic process"/>
    <property type="evidence" value="ECO:0007669"/>
    <property type="project" value="TreeGrafter"/>
</dbReference>
<evidence type="ECO:0000256" key="6">
    <source>
        <dbReference type="ARBA" id="ARBA00022840"/>
    </source>
</evidence>
<dbReference type="GO" id="GO:0005524">
    <property type="term" value="F:ATP binding"/>
    <property type="evidence" value="ECO:0007669"/>
    <property type="project" value="UniProtKB-KW"/>
</dbReference>
<comment type="catalytic activity">
    <reaction evidence="7">
        <text>D-ribose 5-phosphate + ATP = 5-phospho-alpha-D-ribose 1-diphosphate + AMP + H(+)</text>
        <dbReference type="Rhea" id="RHEA:15609"/>
        <dbReference type="ChEBI" id="CHEBI:15378"/>
        <dbReference type="ChEBI" id="CHEBI:30616"/>
        <dbReference type="ChEBI" id="CHEBI:58017"/>
        <dbReference type="ChEBI" id="CHEBI:78346"/>
        <dbReference type="ChEBI" id="CHEBI:456215"/>
        <dbReference type="EC" id="2.7.6.1"/>
    </reaction>
</comment>
<sequence>MPQSTEPQLFAPAASRPFAERVAAELGLGLSPLEEREFEDSEYKIRPLLSVRGRDVYLLQSLAADRDNSADDKLCRTLFAIAALKDAGAARVTAVLPYLAYGRKDRRTKPRDPLTTRYVAQLFEAVGVDCVVGLDVHNLAAFQNAFRCRTEHLEARRVLLSWLQVELGEQPWTLVSPDAGGVKRVDRFRQACGRELGVEPPTAFMEKQRSSGVVSGTHLVGEVKDRVAIIVDDLVSSGTTLIRAAKACRKQGARAVYGVVTHGLFAKDANKVLADPALDRLVVSDSVSLWRLDPKLREQKVSEVSVIPLLAEAIRRLHDDGSLVELLESP</sequence>
<dbReference type="GO" id="GO:0005737">
    <property type="term" value="C:cytoplasm"/>
    <property type="evidence" value="ECO:0007669"/>
    <property type="project" value="TreeGrafter"/>
</dbReference>
<dbReference type="CDD" id="cd06223">
    <property type="entry name" value="PRTases_typeI"/>
    <property type="match status" value="1"/>
</dbReference>
<keyword evidence="3" id="KW-0545">Nucleotide biosynthesis</keyword>
<dbReference type="FunFam" id="3.40.50.2020:FF:000014">
    <property type="entry name" value="Ribose-phosphate pyrophosphokinase 1"/>
    <property type="match status" value="1"/>
</dbReference>
<dbReference type="Gene3D" id="3.40.50.2020">
    <property type="match status" value="2"/>
</dbReference>
<name>A0A3E0WFI5_9GAMM</name>